<feature type="transmembrane region" description="Helical" evidence="6">
    <location>
        <begin position="230"/>
        <end position="254"/>
    </location>
</feature>
<evidence type="ECO:0000256" key="4">
    <source>
        <dbReference type="ARBA" id="ARBA00023136"/>
    </source>
</evidence>
<evidence type="ECO:0000313" key="8">
    <source>
        <dbReference type="EMBL" id="OXA48927.1"/>
    </source>
</evidence>
<dbReference type="STRING" id="158441.A0A226DW37"/>
<dbReference type="InterPro" id="IPR021134">
    <property type="entry name" value="Bestrophin-like"/>
</dbReference>
<evidence type="ECO:0000256" key="1">
    <source>
        <dbReference type="ARBA" id="ARBA00004370"/>
    </source>
</evidence>
<keyword evidence="4 6" id="KW-0472">Membrane</keyword>
<evidence type="ECO:0000256" key="2">
    <source>
        <dbReference type="ARBA" id="ARBA00022692"/>
    </source>
</evidence>
<dbReference type="PANTHER" id="PTHR10736:SF65">
    <property type="entry name" value="BESTROPHIN 1, ISOFORM C-RELATED"/>
    <property type="match status" value="1"/>
</dbReference>
<accession>A0A226DW37</accession>
<gene>
    <name evidence="8" type="ORF">Fcan01_16163</name>
</gene>
<dbReference type="EMBL" id="LNIX01000011">
    <property type="protein sequence ID" value="OXA48927.1"/>
    <property type="molecule type" value="Genomic_DNA"/>
</dbReference>
<feature type="transmembrane region" description="Helical" evidence="6">
    <location>
        <begin position="38"/>
        <end position="56"/>
    </location>
</feature>
<dbReference type="Proteomes" id="UP000198287">
    <property type="component" value="Unassembled WGS sequence"/>
</dbReference>
<protein>
    <recommendedName>
        <fullName evidence="6">Bestrophin homolog</fullName>
    </recommendedName>
</protein>
<organism evidence="8 9">
    <name type="scientific">Folsomia candida</name>
    <name type="common">Springtail</name>
    <dbReference type="NCBI Taxonomy" id="158441"/>
    <lineage>
        <taxon>Eukaryota</taxon>
        <taxon>Metazoa</taxon>
        <taxon>Ecdysozoa</taxon>
        <taxon>Arthropoda</taxon>
        <taxon>Hexapoda</taxon>
        <taxon>Collembola</taxon>
        <taxon>Entomobryomorpha</taxon>
        <taxon>Isotomoidea</taxon>
        <taxon>Isotomidae</taxon>
        <taxon>Proisotominae</taxon>
        <taxon>Folsomia</taxon>
    </lineage>
</organism>
<sequence>MTVTYTSSVHSSALQFGCFLKLLCKWRGSIYKLVWRDLLIFLGLYLSLTMTYRFLLTPHQQDMFEKVSYYCDKHGSLIPISFVLGFYVSLVVGRWWEQFKNIPWIDTLAIWINANIRGNREKDRLLRRTLIRYANLTIVQCFILICPRVKKRFPTMDHLVEGGLLLPNEKEIIQDLSASLHKKYQTNWIPLVWAAGIVTRARAENKIKNDSVANILLTELTKLKDQLNMLISYDWISVPLVYTQVVTLAVYSYFLSCLMGRQWLFNREGAIKNSSSAETEDKWNELDIFLPFFTILQFLFYMGWLKTAESLLNPFGDDDDDFELNWFVDRNLQVGYLIVDGMHKEIPELLKDQYWDEIVPPELPHTVASEAYKESPFEGSTSNVIVSEKNAAVVPPSDPALHASASSHNLLKTSHSSKKMTPIPDQPEDQNRLLDAAADGAIENVDTINFDALTEGEGTHPSIEDVFGIEFKVKKPSDEEVKQGGSGDEENPDMIELDEVVVGEGAKVTKD</sequence>
<dbReference type="OMA" id="CQLISWP"/>
<keyword evidence="6" id="KW-0868">Chloride</keyword>
<comment type="similarity">
    <text evidence="5 6">Belongs to the anion channel-forming bestrophin (TC 1.A.46) family. Calcium-sensitive chloride channel subfamily.</text>
</comment>
<feature type="region of interest" description="Disordered" evidence="7">
    <location>
        <begin position="400"/>
        <end position="428"/>
    </location>
</feature>
<dbReference type="OrthoDB" id="201595at2759"/>
<reference evidence="8 9" key="1">
    <citation type="submission" date="2015-12" db="EMBL/GenBank/DDBJ databases">
        <title>The genome of Folsomia candida.</title>
        <authorList>
            <person name="Faddeeva A."/>
            <person name="Derks M.F."/>
            <person name="Anvar Y."/>
            <person name="Smit S."/>
            <person name="Van Straalen N."/>
            <person name="Roelofs D."/>
        </authorList>
    </citation>
    <scope>NUCLEOTIDE SEQUENCE [LARGE SCALE GENOMIC DNA]</scope>
    <source>
        <strain evidence="8 9">VU population</strain>
        <tissue evidence="8">Whole body</tissue>
    </source>
</reference>
<feature type="transmembrane region" description="Helical" evidence="6">
    <location>
        <begin position="130"/>
        <end position="149"/>
    </location>
</feature>
<feature type="region of interest" description="Disordered" evidence="7">
    <location>
        <begin position="474"/>
        <end position="511"/>
    </location>
</feature>
<comment type="function">
    <text evidence="6">Forms chloride channels.</text>
</comment>
<feature type="compositionally biased region" description="Acidic residues" evidence="7">
    <location>
        <begin position="487"/>
        <end position="501"/>
    </location>
</feature>
<keyword evidence="9" id="KW-1185">Reference proteome</keyword>
<keyword evidence="2 6" id="KW-0812">Transmembrane</keyword>
<evidence type="ECO:0000256" key="3">
    <source>
        <dbReference type="ARBA" id="ARBA00022989"/>
    </source>
</evidence>
<evidence type="ECO:0000256" key="5">
    <source>
        <dbReference type="ARBA" id="ARBA00034769"/>
    </source>
</evidence>
<dbReference type="PANTHER" id="PTHR10736">
    <property type="entry name" value="BESTROPHIN"/>
    <property type="match status" value="1"/>
</dbReference>
<dbReference type="GO" id="GO:0005886">
    <property type="term" value="C:plasma membrane"/>
    <property type="evidence" value="ECO:0007669"/>
    <property type="project" value="UniProtKB-SubCell"/>
</dbReference>
<evidence type="ECO:0000256" key="7">
    <source>
        <dbReference type="SAM" id="MobiDB-lite"/>
    </source>
</evidence>
<feature type="compositionally biased region" description="Polar residues" evidence="7">
    <location>
        <begin position="404"/>
        <end position="414"/>
    </location>
</feature>
<keyword evidence="6" id="KW-0406">Ion transport</keyword>
<keyword evidence="6" id="KW-0869">Chloride channel</keyword>
<comment type="caution">
    <text evidence="8">The sequence shown here is derived from an EMBL/GenBank/DDBJ whole genome shotgun (WGS) entry which is preliminary data.</text>
</comment>
<evidence type="ECO:0000256" key="6">
    <source>
        <dbReference type="RuleBase" id="RU363126"/>
    </source>
</evidence>
<keyword evidence="3 6" id="KW-1133">Transmembrane helix</keyword>
<keyword evidence="6" id="KW-1003">Cell membrane</keyword>
<feature type="transmembrane region" description="Helical" evidence="6">
    <location>
        <begin position="77"/>
        <end position="96"/>
    </location>
</feature>
<dbReference type="InterPro" id="IPR000615">
    <property type="entry name" value="Bestrophin"/>
</dbReference>
<feature type="transmembrane region" description="Helical" evidence="6">
    <location>
        <begin position="288"/>
        <end position="305"/>
    </location>
</feature>
<evidence type="ECO:0000313" key="9">
    <source>
        <dbReference type="Proteomes" id="UP000198287"/>
    </source>
</evidence>
<comment type="subcellular location">
    <subcellularLocation>
        <location evidence="6">Cell membrane</location>
        <topology evidence="6">Multi-pass membrane protein</topology>
    </subcellularLocation>
    <subcellularLocation>
        <location evidence="1">Membrane</location>
    </subcellularLocation>
</comment>
<keyword evidence="6" id="KW-0813">Transport</keyword>
<dbReference type="AlphaFoldDB" id="A0A226DW37"/>
<dbReference type="GO" id="GO:0005254">
    <property type="term" value="F:chloride channel activity"/>
    <property type="evidence" value="ECO:0007669"/>
    <property type="project" value="UniProtKB-KW"/>
</dbReference>
<name>A0A226DW37_FOLCA</name>
<dbReference type="GO" id="GO:0034707">
    <property type="term" value="C:chloride channel complex"/>
    <property type="evidence" value="ECO:0007669"/>
    <property type="project" value="UniProtKB-KW"/>
</dbReference>
<proteinExistence type="inferred from homology"/>
<dbReference type="Pfam" id="PF01062">
    <property type="entry name" value="Bestrophin"/>
    <property type="match status" value="1"/>
</dbReference>
<keyword evidence="6" id="KW-0407">Ion channel</keyword>